<gene>
    <name evidence="1" type="ORF">CK203_114844</name>
</gene>
<reference evidence="1 2" key="1">
    <citation type="journal article" date="2018" name="PLoS Genet.">
        <title>Population sequencing reveals clonal diversity and ancestral inbreeding in the grapevine cultivar Chardonnay.</title>
        <authorList>
            <person name="Roach M.J."/>
            <person name="Johnson D.L."/>
            <person name="Bohlmann J."/>
            <person name="van Vuuren H.J."/>
            <person name="Jones S.J."/>
            <person name="Pretorius I.S."/>
            <person name="Schmidt S.A."/>
            <person name="Borneman A.R."/>
        </authorList>
    </citation>
    <scope>NUCLEOTIDE SEQUENCE [LARGE SCALE GENOMIC DNA]</scope>
    <source>
        <strain evidence="2">cv. Chardonnay</strain>
        <tissue evidence="1">Leaf</tissue>
    </source>
</reference>
<protein>
    <submittedName>
        <fullName evidence="1">Uncharacterized protein</fullName>
    </submittedName>
</protein>
<dbReference type="AlphaFoldDB" id="A0A438DXX6"/>
<evidence type="ECO:0000313" key="1">
    <source>
        <dbReference type="EMBL" id="RVW40343.1"/>
    </source>
</evidence>
<evidence type="ECO:0000313" key="2">
    <source>
        <dbReference type="Proteomes" id="UP000288805"/>
    </source>
</evidence>
<organism evidence="1 2">
    <name type="scientific">Vitis vinifera</name>
    <name type="common">Grape</name>
    <dbReference type="NCBI Taxonomy" id="29760"/>
    <lineage>
        <taxon>Eukaryota</taxon>
        <taxon>Viridiplantae</taxon>
        <taxon>Streptophyta</taxon>
        <taxon>Embryophyta</taxon>
        <taxon>Tracheophyta</taxon>
        <taxon>Spermatophyta</taxon>
        <taxon>Magnoliopsida</taxon>
        <taxon>eudicotyledons</taxon>
        <taxon>Gunneridae</taxon>
        <taxon>Pentapetalae</taxon>
        <taxon>rosids</taxon>
        <taxon>Vitales</taxon>
        <taxon>Vitaceae</taxon>
        <taxon>Viteae</taxon>
        <taxon>Vitis</taxon>
    </lineage>
</organism>
<proteinExistence type="predicted"/>
<name>A0A438DXX6_VITVI</name>
<comment type="caution">
    <text evidence="1">The sequence shown here is derived from an EMBL/GenBank/DDBJ whole genome shotgun (WGS) entry which is preliminary data.</text>
</comment>
<dbReference type="Proteomes" id="UP000288805">
    <property type="component" value="Unassembled WGS sequence"/>
</dbReference>
<sequence>MNPLPTHSTHVVPPPLGGIHHIDFVEDDSIHMLSWDDGLPKLIVLDDGYEVDTVGSQTSTPFSLISDWVPFELTLTAPSATTH</sequence>
<dbReference type="EMBL" id="QGNW01001461">
    <property type="protein sequence ID" value="RVW40343.1"/>
    <property type="molecule type" value="Genomic_DNA"/>
</dbReference>
<accession>A0A438DXX6</accession>